<reference evidence="1 2" key="1">
    <citation type="submission" date="2023-10" db="EMBL/GenBank/DDBJ databases">
        <title>179-bfca-hs.</title>
        <authorList>
            <person name="Miliotis G."/>
            <person name="Sengupta P."/>
            <person name="Hameed A."/>
            <person name="Chuvochina M."/>
            <person name="Mcdonagh F."/>
            <person name="Simpson A.C."/>
            <person name="Singh N.K."/>
            <person name="Rekha P.D."/>
            <person name="Raman K."/>
            <person name="Hugenholtz P."/>
            <person name="Venkateswaran K."/>
        </authorList>
    </citation>
    <scope>NUCLEOTIDE SEQUENCE [LARGE SCALE GENOMIC DNA]</scope>
    <source>
        <strain evidence="1 2">179-BFC-A-HS</strain>
    </source>
</reference>
<keyword evidence="2" id="KW-1185">Reference proteome</keyword>
<comment type="caution">
    <text evidence="1">The sequence shown here is derived from an EMBL/GenBank/DDBJ whole genome shotgun (WGS) entry which is preliminary data.</text>
</comment>
<accession>A0ABU5CLH6</accession>
<organism evidence="1 2">
    <name type="scientific">Tigheibacillus jepli</name>
    <dbReference type="NCBI Taxonomy" id="3035914"/>
    <lineage>
        <taxon>Bacteria</taxon>
        <taxon>Bacillati</taxon>
        <taxon>Bacillota</taxon>
        <taxon>Bacilli</taxon>
        <taxon>Bacillales</taxon>
        <taxon>Bacillaceae</taxon>
        <taxon>Tigheibacillus</taxon>
    </lineage>
</organism>
<protein>
    <submittedName>
        <fullName evidence="1">Uncharacterized protein</fullName>
    </submittedName>
</protein>
<name>A0ABU5CLH6_9BACI</name>
<evidence type="ECO:0000313" key="2">
    <source>
        <dbReference type="Proteomes" id="UP001228376"/>
    </source>
</evidence>
<sequence length="62" mass="7325">MNKDRSLLTVDVIIQEIDHRLQVLDSKTARSLNQHHDLMINGRKTELENLKYWIEARQNIGI</sequence>
<gene>
    <name evidence="1" type="ORF">P5G51_018610</name>
</gene>
<proteinExistence type="predicted"/>
<evidence type="ECO:0000313" key="1">
    <source>
        <dbReference type="EMBL" id="MDY0407075.1"/>
    </source>
</evidence>
<dbReference type="RefSeq" id="WP_306065782.1">
    <property type="nucleotide sequence ID" value="NZ_JAROCA020000003.1"/>
</dbReference>
<dbReference type="EMBL" id="JAROCA020000003">
    <property type="protein sequence ID" value="MDY0407075.1"/>
    <property type="molecule type" value="Genomic_DNA"/>
</dbReference>
<dbReference type="Proteomes" id="UP001228376">
    <property type="component" value="Unassembled WGS sequence"/>
</dbReference>